<comment type="caution">
    <text evidence="1">The sequence shown here is derived from an EMBL/GenBank/DDBJ whole genome shotgun (WGS) entry which is preliminary data.</text>
</comment>
<organism evidence="1 2">
    <name type="scientific">Okeania hirsuta</name>
    <dbReference type="NCBI Taxonomy" id="1458930"/>
    <lineage>
        <taxon>Bacteria</taxon>
        <taxon>Bacillati</taxon>
        <taxon>Cyanobacteriota</taxon>
        <taxon>Cyanophyceae</taxon>
        <taxon>Oscillatoriophycideae</taxon>
        <taxon>Oscillatoriales</taxon>
        <taxon>Microcoleaceae</taxon>
        <taxon>Okeania</taxon>
    </lineage>
</organism>
<evidence type="ECO:0000313" key="1">
    <source>
        <dbReference type="EMBL" id="RQH50938.1"/>
    </source>
</evidence>
<accession>A0A3N6QR68</accession>
<gene>
    <name evidence="1" type="ORF">D5R40_06120</name>
</gene>
<sequence length="101" mass="11471">MKRADRTVIVGNNNTGQLKLSSLSDSLVFIPRLKHGGLQRRFSVKTAQEILADSQTIPAGISPNPELQGLNYRIKELTLEKQRQAEKAYLMMKKKEENRFS</sequence>
<dbReference type="AlphaFoldDB" id="A0A3N6QR68"/>
<name>A0A3N6QR68_9CYAN</name>
<protein>
    <submittedName>
        <fullName evidence="1">Uncharacterized protein</fullName>
    </submittedName>
</protein>
<evidence type="ECO:0000313" key="2">
    <source>
        <dbReference type="Proteomes" id="UP000269154"/>
    </source>
</evidence>
<dbReference type="EMBL" id="RCBY01000021">
    <property type="protein sequence ID" value="RQH50938.1"/>
    <property type="molecule type" value="Genomic_DNA"/>
</dbReference>
<keyword evidence="2" id="KW-1185">Reference proteome</keyword>
<reference evidence="1 2" key="1">
    <citation type="journal article" date="2018" name="ACS Chem. Biol.">
        <title>Ketoreductase domain dysfunction expands chemodiversity: malyngamide biosynthesis in the cyanobacterium Okeania hirsuta.</title>
        <authorList>
            <person name="Moss N.A."/>
            <person name="Leao T."/>
            <person name="Rankin M."/>
            <person name="McCullough T.M."/>
            <person name="Qu P."/>
            <person name="Korobeynikov A."/>
            <person name="Smith J.L."/>
            <person name="Gerwick L."/>
            <person name="Gerwick W.H."/>
        </authorList>
    </citation>
    <scope>NUCLEOTIDE SEQUENCE [LARGE SCALE GENOMIC DNA]</scope>
    <source>
        <strain evidence="1 2">PAB10Feb10-1</strain>
    </source>
</reference>
<dbReference type="Proteomes" id="UP000269154">
    <property type="component" value="Unassembled WGS sequence"/>
</dbReference>
<proteinExistence type="predicted"/>